<keyword evidence="2" id="KW-0548">Nucleotidyltransferase</keyword>
<protein>
    <submittedName>
        <fullName evidence="2">Reverse transcriptase domain-containing protein</fullName>
    </submittedName>
</protein>
<keyword evidence="2" id="KW-0808">Transferase</keyword>
<gene>
    <name evidence="2" type="ORF">Tci_866501</name>
</gene>
<dbReference type="InterPro" id="IPR021109">
    <property type="entry name" value="Peptidase_aspartic_dom_sf"/>
</dbReference>
<sequence length="175" mass="19488">DQVQTSNSQSTTPVQPTVTQSEYETPVSEPVVAPVSAPMPNLKQSIPYPSRRDNERRPDLGASINLMPLSMWKGLSLPELTPTCMTLELADRMESKPVGIAKDVKVKVGMFHFPADFVVVDFEPDPRVPLILGWCFLKTIRALIDVHKGELTLQIGNEAITYNLDQTSRYSANYD</sequence>
<comment type="caution">
    <text evidence="2">The sequence shown here is derived from an EMBL/GenBank/DDBJ whole genome shotgun (WGS) entry which is preliminary data.</text>
</comment>
<feature type="non-terminal residue" evidence="2">
    <location>
        <position position="1"/>
    </location>
</feature>
<name>A0A699SAL0_TANCI</name>
<proteinExistence type="predicted"/>
<dbReference type="Gene3D" id="2.40.70.10">
    <property type="entry name" value="Acid Proteases"/>
    <property type="match status" value="1"/>
</dbReference>
<accession>A0A699SAL0</accession>
<organism evidence="2">
    <name type="scientific">Tanacetum cinerariifolium</name>
    <name type="common">Dalmatian daisy</name>
    <name type="synonym">Chrysanthemum cinerariifolium</name>
    <dbReference type="NCBI Taxonomy" id="118510"/>
    <lineage>
        <taxon>Eukaryota</taxon>
        <taxon>Viridiplantae</taxon>
        <taxon>Streptophyta</taxon>
        <taxon>Embryophyta</taxon>
        <taxon>Tracheophyta</taxon>
        <taxon>Spermatophyta</taxon>
        <taxon>Magnoliopsida</taxon>
        <taxon>eudicotyledons</taxon>
        <taxon>Gunneridae</taxon>
        <taxon>Pentapetalae</taxon>
        <taxon>asterids</taxon>
        <taxon>campanulids</taxon>
        <taxon>Asterales</taxon>
        <taxon>Asteraceae</taxon>
        <taxon>Asteroideae</taxon>
        <taxon>Anthemideae</taxon>
        <taxon>Anthemidinae</taxon>
        <taxon>Tanacetum</taxon>
    </lineage>
</organism>
<reference evidence="2" key="1">
    <citation type="journal article" date="2019" name="Sci. Rep.">
        <title>Draft genome of Tanacetum cinerariifolium, the natural source of mosquito coil.</title>
        <authorList>
            <person name="Yamashiro T."/>
            <person name="Shiraishi A."/>
            <person name="Satake H."/>
            <person name="Nakayama K."/>
        </authorList>
    </citation>
    <scope>NUCLEOTIDE SEQUENCE</scope>
</reference>
<dbReference type="GO" id="GO:0003964">
    <property type="term" value="F:RNA-directed DNA polymerase activity"/>
    <property type="evidence" value="ECO:0007669"/>
    <property type="project" value="UniProtKB-KW"/>
</dbReference>
<dbReference type="PANTHER" id="PTHR33067:SF9">
    <property type="entry name" value="RNA-DIRECTED DNA POLYMERASE"/>
    <property type="match status" value="1"/>
</dbReference>
<feature type="compositionally biased region" description="Low complexity" evidence="1">
    <location>
        <begin position="8"/>
        <end position="38"/>
    </location>
</feature>
<dbReference type="EMBL" id="BKCJ011149228">
    <property type="protein sequence ID" value="GFC94531.1"/>
    <property type="molecule type" value="Genomic_DNA"/>
</dbReference>
<feature type="region of interest" description="Disordered" evidence="1">
    <location>
        <begin position="1"/>
        <end position="58"/>
    </location>
</feature>
<evidence type="ECO:0000256" key="1">
    <source>
        <dbReference type="SAM" id="MobiDB-lite"/>
    </source>
</evidence>
<evidence type="ECO:0000313" key="2">
    <source>
        <dbReference type="EMBL" id="GFC94531.1"/>
    </source>
</evidence>
<keyword evidence="2" id="KW-0695">RNA-directed DNA polymerase</keyword>
<dbReference type="AlphaFoldDB" id="A0A699SAL0"/>
<dbReference type="PANTHER" id="PTHR33067">
    <property type="entry name" value="RNA-DIRECTED DNA POLYMERASE-RELATED"/>
    <property type="match status" value="1"/>
</dbReference>
<dbReference type="CDD" id="cd00303">
    <property type="entry name" value="retropepsin_like"/>
    <property type="match status" value="1"/>
</dbReference>